<comment type="subcellular location">
    <subcellularLocation>
        <location evidence="1">Membrane</location>
    </subcellularLocation>
</comment>
<feature type="domain" description="G-protein coupled receptors family 1 profile" evidence="6">
    <location>
        <begin position="56"/>
        <end position="314"/>
    </location>
</feature>
<dbReference type="InterPro" id="IPR052954">
    <property type="entry name" value="GPCR-Ligand_Int"/>
</dbReference>
<dbReference type="Gene3D" id="1.20.1070.10">
    <property type="entry name" value="Rhodopsin 7-helix transmembrane proteins"/>
    <property type="match status" value="1"/>
</dbReference>
<evidence type="ECO:0000313" key="8">
    <source>
        <dbReference type="Proteomes" id="UP000267029"/>
    </source>
</evidence>
<evidence type="ECO:0000313" key="7">
    <source>
        <dbReference type="EMBL" id="VDD77872.1"/>
    </source>
</evidence>
<feature type="transmembrane region" description="Helical" evidence="5">
    <location>
        <begin position="290"/>
        <end position="316"/>
    </location>
</feature>
<dbReference type="Pfam" id="PF00001">
    <property type="entry name" value="7tm_1"/>
    <property type="match status" value="1"/>
</dbReference>
<dbReference type="GO" id="GO:0016020">
    <property type="term" value="C:membrane"/>
    <property type="evidence" value="ECO:0007669"/>
    <property type="project" value="UniProtKB-SubCell"/>
</dbReference>
<evidence type="ECO:0000256" key="5">
    <source>
        <dbReference type="SAM" id="Phobius"/>
    </source>
</evidence>
<keyword evidence="4 5" id="KW-0472">Membrane</keyword>
<dbReference type="Proteomes" id="UP000267029">
    <property type="component" value="Unassembled WGS sequence"/>
</dbReference>
<gene>
    <name evidence="7" type="ORF">MCOS_LOCUS3875</name>
</gene>
<dbReference type="PANTHER" id="PTHR46641">
    <property type="entry name" value="FMRFAMIDE RECEPTOR-RELATED"/>
    <property type="match status" value="1"/>
</dbReference>
<dbReference type="AlphaFoldDB" id="A0A0R3UAC6"/>
<feature type="transmembrane region" description="Helical" evidence="5">
    <location>
        <begin position="37"/>
        <end position="67"/>
    </location>
</feature>
<reference evidence="9" key="2">
    <citation type="submission" date="2019-11" db="UniProtKB">
        <authorList>
            <consortium name="WormBaseParasite"/>
        </authorList>
    </citation>
    <scope>IDENTIFICATION</scope>
</reference>
<evidence type="ECO:0000313" key="9">
    <source>
        <dbReference type="WBParaSite" id="MCU_011910-RA"/>
    </source>
</evidence>
<keyword evidence="2 5" id="KW-0812">Transmembrane</keyword>
<name>A0A0R3UAC6_MESCO</name>
<accession>A0A0R3UAC6</accession>
<evidence type="ECO:0000256" key="3">
    <source>
        <dbReference type="ARBA" id="ARBA00022989"/>
    </source>
</evidence>
<protein>
    <submittedName>
        <fullName evidence="9">G_PROTEIN_RECEP_F1_2 domain-containing protein</fullName>
    </submittedName>
</protein>
<reference evidence="7 8" key="1">
    <citation type="submission" date="2018-10" db="EMBL/GenBank/DDBJ databases">
        <authorList>
            <consortium name="Pathogen Informatics"/>
        </authorList>
    </citation>
    <scope>NUCLEOTIDE SEQUENCE [LARGE SCALE GENOMIC DNA]</scope>
</reference>
<feature type="transmembrane region" description="Helical" evidence="5">
    <location>
        <begin position="87"/>
        <end position="107"/>
    </location>
</feature>
<organism evidence="9">
    <name type="scientific">Mesocestoides corti</name>
    <name type="common">Flatworm</name>
    <dbReference type="NCBI Taxonomy" id="53468"/>
    <lineage>
        <taxon>Eukaryota</taxon>
        <taxon>Metazoa</taxon>
        <taxon>Spiralia</taxon>
        <taxon>Lophotrochozoa</taxon>
        <taxon>Platyhelminthes</taxon>
        <taxon>Cestoda</taxon>
        <taxon>Eucestoda</taxon>
        <taxon>Cyclophyllidea</taxon>
        <taxon>Mesocestoididae</taxon>
        <taxon>Mesocestoides</taxon>
    </lineage>
</organism>
<evidence type="ECO:0000256" key="2">
    <source>
        <dbReference type="ARBA" id="ARBA00022692"/>
    </source>
</evidence>
<proteinExistence type="predicted"/>
<dbReference type="STRING" id="53468.A0A0R3UAC6"/>
<evidence type="ECO:0000256" key="4">
    <source>
        <dbReference type="ARBA" id="ARBA00023136"/>
    </source>
</evidence>
<dbReference type="InterPro" id="IPR017452">
    <property type="entry name" value="GPCR_Rhodpsn_7TM"/>
</dbReference>
<keyword evidence="8" id="KW-1185">Reference proteome</keyword>
<dbReference type="GO" id="GO:0004930">
    <property type="term" value="F:G protein-coupled receptor activity"/>
    <property type="evidence" value="ECO:0007669"/>
    <property type="project" value="InterPro"/>
</dbReference>
<dbReference type="InterPro" id="IPR000276">
    <property type="entry name" value="GPCR_Rhodpsn"/>
</dbReference>
<evidence type="ECO:0000256" key="1">
    <source>
        <dbReference type="ARBA" id="ARBA00004370"/>
    </source>
</evidence>
<feature type="transmembrane region" description="Helical" evidence="5">
    <location>
        <begin position="159"/>
        <end position="181"/>
    </location>
</feature>
<dbReference type="WBParaSite" id="MCU_011910-RA">
    <property type="protein sequence ID" value="MCU_011910-RA"/>
    <property type="gene ID" value="MCU_011910"/>
</dbReference>
<sequence length="370" mass="42270">MLKDACNRLLPDEECFEPNYTAPWNENISLVEITQKIYIISVLYIGAPAICIGLVTSFLCVIVFCCFEVTQKTTRRLLIMNSVSDTFNLGALFISHILFELVPLGQYKALYIDSLDAVSNIAALSRNWSIVIIAFERYMLICYPIYLKTKITDQWVSHACIGLSVGTLIVRIPTVLTLILKNTGVCDAAVVSFSVDAFTDIFFFTIFPLILLSFFTIRILYESQRLRKWRKNEGSIDSERSMAYERMKRRVHGTIMAVLVTFTLLTIPFLPNGVIRVLTAFGDHSCLVYLGRHITASMSYIGTVLNSTVNCFIYILTWPKFRVCLWQICIFPFVFCLHPNRKMSKTVVDERTVQSQTERPSIDARLDIDY</sequence>
<dbReference type="PROSITE" id="PS50262">
    <property type="entry name" value="G_PROTEIN_RECEP_F1_2"/>
    <property type="match status" value="1"/>
</dbReference>
<dbReference type="OrthoDB" id="10044919at2759"/>
<feature type="transmembrane region" description="Helical" evidence="5">
    <location>
        <begin position="201"/>
        <end position="221"/>
    </location>
</feature>
<dbReference type="SUPFAM" id="SSF81321">
    <property type="entry name" value="Family A G protein-coupled receptor-like"/>
    <property type="match status" value="1"/>
</dbReference>
<dbReference type="EMBL" id="UXSR01001071">
    <property type="protein sequence ID" value="VDD77872.1"/>
    <property type="molecule type" value="Genomic_DNA"/>
</dbReference>
<dbReference type="PANTHER" id="PTHR46641:SF2">
    <property type="entry name" value="FMRFAMIDE RECEPTOR"/>
    <property type="match status" value="1"/>
</dbReference>
<feature type="transmembrane region" description="Helical" evidence="5">
    <location>
        <begin position="127"/>
        <end position="147"/>
    </location>
</feature>
<feature type="transmembrane region" description="Helical" evidence="5">
    <location>
        <begin position="251"/>
        <end position="270"/>
    </location>
</feature>
<evidence type="ECO:0000259" key="6">
    <source>
        <dbReference type="PROSITE" id="PS50262"/>
    </source>
</evidence>
<keyword evidence="3 5" id="KW-1133">Transmembrane helix</keyword>